<dbReference type="EMBL" id="JACSPX010000003">
    <property type="protein sequence ID" value="MBD8012819.1"/>
    <property type="molecule type" value="Genomic_DNA"/>
</dbReference>
<comment type="caution">
    <text evidence="2">The sequence shown here is derived from an EMBL/GenBank/DDBJ whole genome shotgun (WGS) entry which is preliminary data.</text>
</comment>
<evidence type="ECO:0000313" key="3">
    <source>
        <dbReference type="Proteomes" id="UP000611521"/>
    </source>
</evidence>
<evidence type="ECO:0000256" key="1">
    <source>
        <dbReference type="SAM" id="MobiDB-lite"/>
    </source>
</evidence>
<dbReference type="Proteomes" id="UP000611521">
    <property type="component" value="Unassembled WGS sequence"/>
</dbReference>
<keyword evidence="3" id="KW-1185">Reference proteome</keyword>
<dbReference type="RefSeq" id="WP_191713203.1">
    <property type="nucleotide sequence ID" value="NZ_JACSPX010000003.1"/>
</dbReference>
<name>A0ABR8W728_9MICO</name>
<feature type="region of interest" description="Disordered" evidence="1">
    <location>
        <begin position="1"/>
        <end position="21"/>
    </location>
</feature>
<reference evidence="2 3" key="1">
    <citation type="submission" date="2020-08" db="EMBL/GenBank/DDBJ databases">
        <title>A Genomic Blueprint of the Chicken Gut Microbiome.</title>
        <authorList>
            <person name="Gilroy R."/>
            <person name="Ravi A."/>
            <person name="Getino M."/>
            <person name="Pursley I."/>
            <person name="Horton D.L."/>
            <person name="Alikhan N.-F."/>
            <person name="Baker D."/>
            <person name="Gharbi K."/>
            <person name="Hall N."/>
            <person name="Watson M."/>
            <person name="Adriaenssens E.M."/>
            <person name="Foster-Nyarko E."/>
            <person name="Jarju S."/>
            <person name="Secka A."/>
            <person name="Antonio M."/>
            <person name="Oren A."/>
            <person name="Chaudhuri R."/>
            <person name="La Ragione R.M."/>
            <person name="Hildebrand F."/>
            <person name="Pallen M.J."/>
        </authorList>
    </citation>
    <scope>NUCLEOTIDE SEQUENCE [LARGE SCALE GENOMIC DNA]</scope>
    <source>
        <strain evidence="2 3">Re1</strain>
    </source>
</reference>
<protein>
    <submittedName>
        <fullName evidence="2">Uncharacterized protein</fullName>
    </submittedName>
</protein>
<organism evidence="2 3">
    <name type="scientific">Microbacterium commune</name>
    <dbReference type="NCBI Taxonomy" id="2762219"/>
    <lineage>
        <taxon>Bacteria</taxon>
        <taxon>Bacillati</taxon>
        <taxon>Actinomycetota</taxon>
        <taxon>Actinomycetes</taxon>
        <taxon>Micrococcales</taxon>
        <taxon>Microbacteriaceae</taxon>
        <taxon>Microbacterium</taxon>
    </lineage>
</organism>
<evidence type="ECO:0000313" key="2">
    <source>
        <dbReference type="EMBL" id="MBD8012819.1"/>
    </source>
</evidence>
<sequence>MNTSNQNDRHAEQLARDTRRAKRAPEIAAWLRLGPLYLPEVIALRRDRLMERGRSLEEAESYASSSVMWDLHAVAGVGGPVRYVDGLLWLNEDHRAAIDAWVREDVGRGISFAPGERDAR</sequence>
<proteinExistence type="predicted"/>
<accession>A0ABR8W728</accession>
<feature type="compositionally biased region" description="Basic and acidic residues" evidence="1">
    <location>
        <begin position="7"/>
        <end position="18"/>
    </location>
</feature>
<gene>
    <name evidence="2" type="ORF">H9633_10975</name>
</gene>